<name>A0AAJ7TPA0_PETMA</name>
<dbReference type="AlphaFoldDB" id="A0AAJ7TPA0"/>
<evidence type="ECO:0000256" key="2">
    <source>
        <dbReference type="ARBA" id="ARBA00004111"/>
    </source>
</evidence>
<dbReference type="InterPro" id="IPR016292">
    <property type="entry name" value="Epoxide_hydrolase"/>
</dbReference>
<keyword evidence="6" id="KW-0256">Endoplasmic reticulum</keyword>
<dbReference type="GO" id="GO:0033961">
    <property type="term" value="F:cis-stilbene-oxide hydrolase activity"/>
    <property type="evidence" value="ECO:0007669"/>
    <property type="project" value="UniProtKB-UniRule"/>
</dbReference>
<comment type="catalytic activity">
    <reaction evidence="1 6">
        <text>1-(4-methoxyphenyl)-N-methyl-N-[(3-methyloxetan-3-yl)methyl]methanamine + H2O = 2-{[(4-methoxybenzyl)(methyl)amino]methyl}-2-methylpropane-1,3-diol</text>
        <dbReference type="Rhea" id="RHEA:55764"/>
        <dbReference type="ChEBI" id="CHEBI:15377"/>
        <dbReference type="ChEBI" id="CHEBI:139161"/>
        <dbReference type="ChEBI" id="CHEBI:139164"/>
        <dbReference type="EC" id="3.3.2.9"/>
    </reaction>
</comment>
<keyword evidence="8" id="KW-1133">Transmembrane helix</keyword>
<dbReference type="RefSeq" id="XP_032820157.1">
    <property type="nucleotide sequence ID" value="XM_032964266.1"/>
</dbReference>
<accession>A0AAJ7TPA0</accession>
<comment type="similarity">
    <text evidence="3 6">Belongs to the peptidase S33 family.</text>
</comment>
<gene>
    <name evidence="11" type="primary">EPHX1</name>
</gene>
<keyword evidence="10" id="KW-1185">Reference proteome</keyword>
<dbReference type="Pfam" id="PF06441">
    <property type="entry name" value="EHN"/>
    <property type="match status" value="1"/>
</dbReference>
<sequence>MCMSSCIAHSGVQVKDMAAGVVVAVVLVALVFIGLWKLLGDSKRDKDFLPEGDGWWGKGEPSQTPADQTVRPFKVPYSPETMQDVRRRLASVRLAEPLEGSRFHYGFNSTYLQRVLKYWAEEFDWECTVAVLNKYPQYITNIEGIDVHFVHVRPLGVPESTKPKVLLMTHGWPGSFYEFYKILPLLVEPQGPGATEVFEVICPSIPGYSFSEAPHKQGFNSLCAARLFCKLMERLGHDKYYVQGGDWGSLIGTNMANMRPWCVKGLHLNFATVTGGLVRLLPSAVLGPWMPGLFGLTPTDIKRVFPCTQLLKNVLLESGYMHIQGTKPDTVGVALSDSPAGLAAYILEKFSTWTKRENMDQEDGGLETLFELDELLCMVMIYWVSGCITSSMRFYKENFSRNIFKSKDAHMPVWVPTGVAAFPSELVHTPRAWLASKYRSIVSYEYMPRGGHFAAFEQPLLLAEDVRSFVKKVEELAVLP</sequence>
<dbReference type="PIRSF" id="PIRSF001112">
    <property type="entry name" value="Epoxide_hydrolase"/>
    <property type="match status" value="1"/>
</dbReference>
<evidence type="ECO:0000259" key="9">
    <source>
        <dbReference type="Pfam" id="PF06441"/>
    </source>
</evidence>
<keyword evidence="6 8" id="KW-0472">Membrane</keyword>
<keyword evidence="8" id="KW-0812">Transmembrane</keyword>
<evidence type="ECO:0000256" key="4">
    <source>
        <dbReference type="ARBA" id="ARBA00022797"/>
    </source>
</evidence>
<evidence type="ECO:0000256" key="3">
    <source>
        <dbReference type="ARBA" id="ARBA00010088"/>
    </source>
</evidence>
<dbReference type="GO" id="GO:0097176">
    <property type="term" value="P:epoxide metabolic process"/>
    <property type="evidence" value="ECO:0007669"/>
    <property type="project" value="TreeGrafter"/>
</dbReference>
<dbReference type="EC" id="3.3.2.9" evidence="6"/>
<organism evidence="10 11">
    <name type="scientific">Petromyzon marinus</name>
    <name type="common">Sea lamprey</name>
    <dbReference type="NCBI Taxonomy" id="7757"/>
    <lineage>
        <taxon>Eukaryota</taxon>
        <taxon>Metazoa</taxon>
        <taxon>Chordata</taxon>
        <taxon>Craniata</taxon>
        <taxon>Vertebrata</taxon>
        <taxon>Cyclostomata</taxon>
        <taxon>Hyperoartia</taxon>
        <taxon>Petromyzontiformes</taxon>
        <taxon>Petromyzontidae</taxon>
        <taxon>Petromyzon</taxon>
    </lineage>
</organism>
<dbReference type="CTD" id="2052"/>
<evidence type="ECO:0000256" key="5">
    <source>
        <dbReference type="ARBA" id="ARBA00022801"/>
    </source>
</evidence>
<evidence type="ECO:0000313" key="11">
    <source>
        <dbReference type="RefSeq" id="XP_032820157.1"/>
    </source>
</evidence>
<dbReference type="PRINTS" id="PR00412">
    <property type="entry name" value="EPOXHYDRLASE"/>
</dbReference>
<feature type="domain" description="Epoxide hydrolase N-terminal" evidence="9">
    <location>
        <begin position="70"/>
        <end position="179"/>
    </location>
</feature>
<evidence type="ECO:0000256" key="8">
    <source>
        <dbReference type="SAM" id="Phobius"/>
    </source>
</evidence>
<feature type="transmembrane region" description="Helical" evidence="8">
    <location>
        <begin position="17"/>
        <end position="39"/>
    </location>
</feature>
<comment type="subcellular location">
    <subcellularLocation>
        <location evidence="6">Endoplasmic reticulum membrane</location>
    </subcellularLocation>
    <subcellularLocation>
        <location evidence="2">Microsome membrane</location>
        <topology evidence="2">Single-pass membrane protein</topology>
    </subcellularLocation>
</comment>
<evidence type="ECO:0000256" key="6">
    <source>
        <dbReference type="PIRNR" id="PIRNR001112"/>
    </source>
</evidence>
<dbReference type="Proteomes" id="UP001318040">
    <property type="component" value="Chromosome 31"/>
</dbReference>
<comment type="function">
    <text evidence="6">Biotransformation enzyme that catalyzes the hydrolysis of arene and aliphatic epoxides to less reactive and more water soluble dihydrodiols by the trans addition of water.</text>
</comment>
<keyword evidence="4 6" id="KW-0058">Aromatic hydrocarbons catabolism</keyword>
<dbReference type="InterPro" id="IPR029058">
    <property type="entry name" value="AB_hydrolase_fold"/>
</dbReference>
<evidence type="ECO:0000256" key="1">
    <source>
        <dbReference type="ARBA" id="ARBA00000221"/>
    </source>
</evidence>
<comment type="catalytic activity">
    <reaction evidence="6">
        <text>cis-stilbene oxide + H2O = (1R,2R)-hydrobenzoin</text>
        <dbReference type="Rhea" id="RHEA:23900"/>
        <dbReference type="ChEBI" id="CHEBI:15377"/>
        <dbReference type="ChEBI" id="CHEBI:50004"/>
        <dbReference type="ChEBI" id="CHEBI:50014"/>
        <dbReference type="EC" id="3.3.2.9"/>
    </reaction>
</comment>
<dbReference type="SUPFAM" id="SSF53474">
    <property type="entry name" value="alpha/beta-Hydrolases"/>
    <property type="match status" value="1"/>
</dbReference>
<reference evidence="11" key="1">
    <citation type="submission" date="2025-08" db="UniProtKB">
        <authorList>
            <consortium name="RefSeq"/>
        </authorList>
    </citation>
    <scope>IDENTIFICATION</scope>
    <source>
        <tissue evidence="11">Sperm</tissue>
    </source>
</reference>
<dbReference type="InterPro" id="IPR000639">
    <property type="entry name" value="Epox_hydrolase-like"/>
</dbReference>
<feature type="active site" description="Nucleophile" evidence="7">
    <location>
        <position position="246"/>
    </location>
</feature>
<keyword evidence="5 6" id="KW-0378">Hydrolase</keyword>
<dbReference type="KEGG" id="pmrn:116947939"/>
<evidence type="ECO:0000256" key="7">
    <source>
        <dbReference type="PIRSR" id="PIRSR001112-1"/>
    </source>
</evidence>
<dbReference type="GO" id="GO:0005789">
    <property type="term" value="C:endoplasmic reticulum membrane"/>
    <property type="evidence" value="ECO:0007669"/>
    <property type="project" value="UniProtKB-SubCell"/>
</dbReference>
<feature type="active site" description="Proton donor" evidence="7">
    <location>
        <position position="395"/>
    </location>
</feature>
<dbReference type="PANTHER" id="PTHR21661:SF35">
    <property type="entry name" value="EPOXIDE HYDROLASE"/>
    <property type="match status" value="1"/>
</dbReference>
<protein>
    <recommendedName>
        <fullName evidence="6">Epoxide hydrolase</fullName>
        <ecNumber evidence="6">3.3.2.9</ecNumber>
    </recommendedName>
</protein>
<feature type="active site" description="Proton acceptor" evidence="7">
    <location>
        <position position="452"/>
    </location>
</feature>
<evidence type="ECO:0000313" key="10">
    <source>
        <dbReference type="Proteomes" id="UP001318040"/>
    </source>
</evidence>
<dbReference type="Gene3D" id="3.40.50.1820">
    <property type="entry name" value="alpha/beta hydrolase"/>
    <property type="match status" value="1"/>
</dbReference>
<dbReference type="InterPro" id="IPR010497">
    <property type="entry name" value="Epoxide_hydro_N"/>
</dbReference>
<dbReference type="PANTHER" id="PTHR21661">
    <property type="entry name" value="EPOXIDE HYDROLASE 1-RELATED"/>
    <property type="match status" value="1"/>
</dbReference>
<proteinExistence type="inferred from homology"/>